<dbReference type="Proteomes" id="UP000652761">
    <property type="component" value="Unassembled WGS sequence"/>
</dbReference>
<dbReference type="EMBL" id="NMUH01005247">
    <property type="protein sequence ID" value="MQM12259.1"/>
    <property type="molecule type" value="Genomic_DNA"/>
</dbReference>
<gene>
    <name evidence="1" type="ORF">Taro_045177</name>
</gene>
<comment type="caution">
    <text evidence="1">The sequence shown here is derived from an EMBL/GenBank/DDBJ whole genome shotgun (WGS) entry which is preliminary data.</text>
</comment>
<sequence>MLFRCWSVGEVDGIGSEHLHQVSLLSLRLLFCLACFLSFGSSRYDGRYHAQEVWRFHHRGKSSKPGGRCEVAVSYVVLDHKWAEDHARSMRKSRHCKTCTEKNY</sequence>
<organism evidence="1 2">
    <name type="scientific">Colocasia esculenta</name>
    <name type="common">Wild taro</name>
    <name type="synonym">Arum esculentum</name>
    <dbReference type="NCBI Taxonomy" id="4460"/>
    <lineage>
        <taxon>Eukaryota</taxon>
        <taxon>Viridiplantae</taxon>
        <taxon>Streptophyta</taxon>
        <taxon>Embryophyta</taxon>
        <taxon>Tracheophyta</taxon>
        <taxon>Spermatophyta</taxon>
        <taxon>Magnoliopsida</taxon>
        <taxon>Liliopsida</taxon>
        <taxon>Araceae</taxon>
        <taxon>Aroideae</taxon>
        <taxon>Colocasieae</taxon>
        <taxon>Colocasia</taxon>
    </lineage>
</organism>
<protein>
    <submittedName>
        <fullName evidence="1">Uncharacterized protein</fullName>
    </submittedName>
</protein>
<keyword evidence="2" id="KW-1185">Reference proteome</keyword>
<name>A0A843WQJ3_COLES</name>
<proteinExistence type="predicted"/>
<evidence type="ECO:0000313" key="2">
    <source>
        <dbReference type="Proteomes" id="UP000652761"/>
    </source>
</evidence>
<accession>A0A843WQJ3</accession>
<evidence type="ECO:0000313" key="1">
    <source>
        <dbReference type="EMBL" id="MQM12259.1"/>
    </source>
</evidence>
<reference evidence="1" key="1">
    <citation type="submission" date="2017-07" db="EMBL/GenBank/DDBJ databases">
        <title>Taro Niue Genome Assembly and Annotation.</title>
        <authorList>
            <person name="Atibalentja N."/>
            <person name="Keating K."/>
            <person name="Fields C.J."/>
        </authorList>
    </citation>
    <scope>NUCLEOTIDE SEQUENCE</scope>
    <source>
        <strain evidence="1">Niue_2</strain>
        <tissue evidence="1">Leaf</tissue>
    </source>
</reference>
<dbReference type="AlphaFoldDB" id="A0A843WQJ3"/>